<dbReference type="Pfam" id="PF12034">
    <property type="entry name" value="YfbK_C"/>
    <property type="match status" value="1"/>
</dbReference>
<dbReference type="PANTHER" id="PTHR10166">
    <property type="entry name" value="VOLTAGE-DEPENDENT CALCIUM CHANNEL SUBUNIT ALPHA-2/DELTA-RELATED"/>
    <property type="match status" value="1"/>
</dbReference>
<evidence type="ECO:0000259" key="2">
    <source>
        <dbReference type="PROSITE" id="PS50234"/>
    </source>
</evidence>
<evidence type="ECO:0000256" key="1">
    <source>
        <dbReference type="SAM" id="SignalP"/>
    </source>
</evidence>
<keyword evidence="4" id="KW-1185">Reference proteome</keyword>
<evidence type="ECO:0000313" key="3">
    <source>
        <dbReference type="EMBL" id="MFG6431497.1"/>
    </source>
</evidence>
<dbReference type="Pfam" id="PF00092">
    <property type="entry name" value="VWA"/>
    <property type="match status" value="1"/>
</dbReference>
<dbReference type="Proteomes" id="UP001606210">
    <property type="component" value="Unassembled WGS sequence"/>
</dbReference>
<dbReference type="SUPFAM" id="SSF53300">
    <property type="entry name" value="vWA-like"/>
    <property type="match status" value="1"/>
</dbReference>
<dbReference type="InterPro" id="IPR002035">
    <property type="entry name" value="VWF_A"/>
</dbReference>
<organism evidence="3 4">
    <name type="scientific">Pelomonas parva</name>
    <dbReference type="NCBI Taxonomy" id="3299032"/>
    <lineage>
        <taxon>Bacteria</taxon>
        <taxon>Pseudomonadati</taxon>
        <taxon>Pseudomonadota</taxon>
        <taxon>Betaproteobacteria</taxon>
        <taxon>Burkholderiales</taxon>
        <taxon>Sphaerotilaceae</taxon>
        <taxon>Roseateles</taxon>
    </lineage>
</organism>
<dbReference type="SMART" id="SM00327">
    <property type="entry name" value="VWA"/>
    <property type="match status" value="1"/>
</dbReference>
<accession>A0ABW7F4D0</accession>
<evidence type="ECO:0000313" key="4">
    <source>
        <dbReference type="Proteomes" id="UP001606210"/>
    </source>
</evidence>
<sequence>MTHTVSPRRLALALLIALGLNGCGHQLNNQAPAAQPPDAATAPKLERIEAAPAPSPVAAKQVPMPRMAISAPAYMPAPPRPIAPPPSTAQYPRFDDRPWQRVAEAPVSTFSASVDTGSYANVRRFLNRGALPPRDAVRVEELVNYFGYDYAAPAANAATPFAVDARLVASPWNAERGLLRIAVKGQDLAKQSLPPANLVFLVDVSGSMGPQDRLPLVRSALHLLTNQLRAQDRVAIVSYASGTRVVLEATPGDRKDAIHAAIDTLNAGGGTYGEAGIRLAYAQARAGFIGEGINRVLLATDGDLNIGVTSADELKTLVEGERKRGVSLTALGVGDSNYNEALMKKLADVGDGSYHYLDTLQEAHKVLVNEMTSTLAVIAQDLKLQIEFNPVLVQEYRLIGYELNNLTRQQFNDDKVDAGDIGAGHTVTALYEIIPTGAKGTVDPLRYGEVKDAKSADPHAKELAWLKLRYKQPGQAESKLVQLPITKAAAWPALAKADADLRFAVAVAAWGQWLRGSTQIGDYGPAQIAALAHDARSGDRYGHRAEFERLVELSGSLKR</sequence>
<dbReference type="Gene3D" id="3.40.50.410">
    <property type="entry name" value="von Willebrand factor, type A domain"/>
    <property type="match status" value="1"/>
</dbReference>
<feature type="domain" description="VWFA" evidence="2">
    <location>
        <begin position="197"/>
        <end position="375"/>
    </location>
</feature>
<dbReference type="InterPro" id="IPR021908">
    <property type="entry name" value="YfbK_C"/>
</dbReference>
<feature type="chain" id="PRO_5045891532" evidence="1">
    <location>
        <begin position="23"/>
        <end position="559"/>
    </location>
</feature>
<protein>
    <submittedName>
        <fullName evidence="3">von Willebrand factor type A domain-containing protein</fullName>
    </submittedName>
</protein>
<proteinExistence type="predicted"/>
<dbReference type="PANTHER" id="PTHR10166:SF37">
    <property type="entry name" value="STOLID, ISOFORM H"/>
    <property type="match status" value="1"/>
</dbReference>
<gene>
    <name evidence="3" type="ORF">ACG00Y_16345</name>
</gene>
<dbReference type="CDD" id="cd01465">
    <property type="entry name" value="vWA_subgroup"/>
    <property type="match status" value="1"/>
</dbReference>
<name>A0ABW7F4D0_9BURK</name>
<feature type="signal peptide" evidence="1">
    <location>
        <begin position="1"/>
        <end position="22"/>
    </location>
</feature>
<dbReference type="InterPro" id="IPR036465">
    <property type="entry name" value="vWFA_dom_sf"/>
</dbReference>
<dbReference type="Pfam" id="PF12450">
    <property type="entry name" value="vWF_A"/>
    <property type="match status" value="1"/>
</dbReference>
<dbReference type="EMBL" id="JBIGHV010000005">
    <property type="protein sequence ID" value="MFG6431497.1"/>
    <property type="molecule type" value="Genomic_DNA"/>
</dbReference>
<keyword evidence="1" id="KW-0732">Signal</keyword>
<comment type="caution">
    <text evidence="3">The sequence shown here is derived from an EMBL/GenBank/DDBJ whole genome shotgun (WGS) entry which is preliminary data.</text>
</comment>
<reference evidence="3 4" key="1">
    <citation type="submission" date="2024-08" db="EMBL/GenBank/DDBJ databases">
        <authorList>
            <person name="Lu H."/>
        </authorList>
    </citation>
    <scope>NUCLEOTIDE SEQUENCE [LARGE SCALE GENOMIC DNA]</scope>
    <source>
        <strain evidence="3 4">LYH14W</strain>
    </source>
</reference>
<dbReference type="RefSeq" id="WP_394480598.1">
    <property type="nucleotide sequence ID" value="NZ_JBIGHV010000005.1"/>
</dbReference>
<dbReference type="PROSITE" id="PS50234">
    <property type="entry name" value="VWFA"/>
    <property type="match status" value="1"/>
</dbReference>
<dbReference type="InterPro" id="IPR022156">
    <property type="entry name" value="Uncharacterised_YfbK_N"/>
</dbReference>
<dbReference type="InterPro" id="IPR051173">
    <property type="entry name" value="Ca_channel_alpha-2/delta"/>
</dbReference>